<evidence type="ECO:0000313" key="3">
    <source>
        <dbReference type="Proteomes" id="UP001143486"/>
    </source>
</evidence>
<sequence length="1016" mass="109280">MSARIFDTPAPRLFTLPPQDDFLRTVARTLRAEFDAAGNPDALTRILILTPTRRAAKALGDIFAEEAGTGVALLPLIRPIGDVDVDDPPFEPGELAGIAPPPVSPARRRFELARLILAKEAALGRPIGIGGALALAEPLAALMDDLATEEVNDLSAIDEAMRDHLPADRREAVEFIDIVQRVWPARLAELGLTDAAARRSLVLRKLIERWQTSPPDHPVLAIGSTGSIPAARDLMQVIAGLPQGAVVLPGFDWDADDTAWAAIDDVHPQWAMKEFVARCGVARSDVRAWPGAAEARPAEMRRRLIAEALRPAGTTDEWMSRIGHLRGRFGEDFFERALSGLALIEAPDPISEARACALMLRETLETPDCTAILVTPDRALARRVSAEMTRFGVKLDDSGGASLAETPAGAFLTRLLDVAEDPGSVVALSALWSSPLFSAGYPRGMVHTVLAKFEAEALRGARPGHDLAAVRQRLDGKYVELFDDDKALVRTLLDRLEQAFAPLIDGATRSAAAWAEAHARAAEALSATPQGEGALWGGEGGEAAAGLVRSLLEESDSLPEMSLTDYAAAVRELIGARRVPPRLGVHPRLQVLGPLEARLISADRVILAGLNEGVWPAGLGADPWLSRGMRIAAKLGAPERRYGLAAHDFAQLAAAPDVILTRAGKADGAPTVASRWVWRLKTLASGALGEVGAAAALAPKTDYLALARVLDETGRAPVPAPRPAPSPPVAERPRKLSITEIRTWVRDPYSIFARHVLGLRRLDPADMPPGARERGTALHAALQDVVPLWRAAVPADAEDQLVAAAEPYLLEWGFQPGEMAVELARFRRAAAWLVAWERRRRDLGITVDQVEIRGERTLDGPAGDFVLYGRADRFDRHPDGRIDVIDYKTGSSASPKEVAAGFDPQLPLTAAIAATGNGFPDLAAAPVAGLYYLALPGNAKGGEERRVDSGRNQPDAMEMAEKALEDLTGWIARFDDETMPYESQTRAKYTNDYGDFDHLARRGEWASAPDGSEGDT</sequence>
<protein>
    <submittedName>
        <fullName evidence="2">Double-strand break repair protein AddB</fullName>
    </submittedName>
</protein>
<dbReference type="InterPro" id="IPR011604">
    <property type="entry name" value="PDDEXK-like_dom_sf"/>
</dbReference>
<name>A0A9W6IPV7_9PROT</name>
<dbReference type="NCBIfam" id="TIGR02786">
    <property type="entry name" value="addB_alphas"/>
    <property type="match status" value="1"/>
</dbReference>
<evidence type="ECO:0000259" key="1">
    <source>
        <dbReference type="Pfam" id="PF12705"/>
    </source>
</evidence>
<keyword evidence="3" id="KW-1185">Reference proteome</keyword>
<accession>A0A9W6IPV7</accession>
<dbReference type="Gene3D" id="3.90.320.10">
    <property type="match status" value="1"/>
</dbReference>
<reference evidence="2" key="1">
    <citation type="journal article" date="2014" name="Int. J. Syst. Evol. Microbiol.">
        <title>Complete genome sequence of Corynebacterium casei LMG S-19264T (=DSM 44701T), isolated from a smear-ripened cheese.</title>
        <authorList>
            <consortium name="US DOE Joint Genome Institute (JGI-PGF)"/>
            <person name="Walter F."/>
            <person name="Albersmeier A."/>
            <person name="Kalinowski J."/>
            <person name="Ruckert C."/>
        </authorList>
    </citation>
    <scope>NUCLEOTIDE SEQUENCE</scope>
    <source>
        <strain evidence="2">VKM B-1513</strain>
    </source>
</reference>
<proteinExistence type="predicted"/>
<dbReference type="SUPFAM" id="SSF52540">
    <property type="entry name" value="P-loop containing nucleoside triphosphate hydrolases"/>
    <property type="match status" value="1"/>
</dbReference>
<dbReference type="InterPro" id="IPR027417">
    <property type="entry name" value="P-loop_NTPase"/>
</dbReference>
<feature type="domain" description="PD-(D/E)XK endonuclease-like" evidence="1">
    <location>
        <begin position="736"/>
        <end position="982"/>
    </location>
</feature>
<gene>
    <name evidence="2" type="ORF">GCM10017621_26430</name>
</gene>
<comment type="caution">
    <text evidence="2">The sequence shown here is derived from an EMBL/GenBank/DDBJ whole genome shotgun (WGS) entry which is preliminary data.</text>
</comment>
<dbReference type="InterPro" id="IPR038726">
    <property type="entry name" value="PDDEXK_AddAB-type"/>
</dbReference>
<dbReference type="Proteomes" id="UP001143486">
    <property type="component" value="Unassembled WGS sequence"/>
</dbReference>
<dbReference type="InterPro" id="IPR014153">
    <property type="entry name" value="Ds_break_AddB"/>
</dbReference>
<dbReference type="Pfam" id="PF12705">
    <property type="entry name" value="PDDEXK_1"/>
    <property type="match status" value="1"/>
</dbReference>
<dbReference type="EMBL" id="BSFE01000008">
    <property type="protein sequence ID" value="GLK53135.1"/>
    <property type="molecule type" value="Genomic_DNA"/>
</dbReference>
<dbReference type="AlphaFoldDB" id="A0A9W6IPV7"/>
<reference evidence="2" key="2">
    <citation type="submission" date="2023-01" db="EMBL/GenBank/DDBJ databases">
        <authorList>
            <person name="Sun Q."/>
            <person name="Evtushenko L."/>
        </authorList>
    </citation>
    <scope>NUCLEOTIDE SEQUENCE</scope>
    <source>
        <strain evidence="2">VKM B-1513</strain>
    </source>
</reference>
<evidence type="ECO:0000313" key="2">
    <source>
        <dbReference type="EMBL" id="GLK53135.1"/>
    </source>
</evidence>
<dbReference type="RefSeq" id="WP_271187494.1">
    <property type="nucleotide sequence ID" value="NZ_BSFE01000008.1"/>
</dbReference>
<organism evidence="2 3">
    <name type="scientific">Maricaulis virginensis</name>
    <dbReference type="NCBI Taxonomy" id="144022"/>
    <lineage>
        <taxon>Bacteria</taxon>
        <taxon>Pseudomonadati</taxon>
        <taxon>Pseudomonadota</taxon>
        <taxon>Alphaproteobacteria</taxon>
        <taxon>Maricaulales</taxon>
        <taxon>Maricaulaceae</taxon>
        <taxon>Maricaulis</taxon>
    </lineage>
</organism>